<feature type="region of interest" description="Disordered" evidence="3">
    <location>
        <begin position="149"/>
        <end position="178"/>
    </location>
</feature>
<evidence type="ECO:0000313" key="4">
    <source>
        <dbReference type="EMBL" id="WTQ81387.1"/>
    </source>
</evidence>
<protein>
    <submittedName>
        <fullName evidence="4">Tyrosinase cofactor</fullName>
    </submittedName>
</protein>
<dbReference type="GeneID" id="97281577"/>
<keyword evidence="1" id="KW-0732">Signal</keyword>
<dbReference type="InterPro" id="IPR023199">
    <property type="entry name" value="GriE/MELC1_sf"/>
</dbReference>
<keyword evidence="5" id="KW-1185">Reference proteome</keyword>
<dbReference type="Pfam" id="PF06236">
    <property type="entry name" value="MelC1"/>
    <property type="match status" value="1"/>
</dbReference>
<reference evidence="4 5" key="1">
    <citation type="submission" date="2022-10" db="EMBL/GenBank/DDBJ databases">
        <title>The complete genomes of actinobacterial strains from the NBC collection.</title>
        <authorList>
            <person name="Joergensen T.S."/>
            <person name="Alvarez Arevalo M."/>
            <person name="Sterndorff E.B."/>
            <person name="Faurdal D."/>
            <person name="Vuksanovic O."/>
            <person name="Mourched A.-S."/>
            <person name="Charusanti P."/>
            <person name="Shaw S."/>
            <person name="Blin K."/>
            <person name="Weber T."/>
        </authorList>
    </citation>
    <scope>NUCLEOTIDE SEQUENCE [LARGE SCALE GENOMIC DNA]</scope>
    <source>
        <strain evidence="4 5">NBC_00156</strain>
    </source>
</reference>
<accession>A0ABZ1KNA2</accession>
<feature type="compositionally biased region" description="Basic residues" evidence="3">
    <location>
        <begin position="166"/>
        <end position="178"/>
    </location>
</feature>
<dbReference type="Gene3D" id="3.30.1880.10">
    <property type="entry name" value="protein ne1242 domain like"/>
    <property type="match status" value="1"/>
</dbReference>
<dbReference type="EMBL" id="CP108164">
    <property type="protein sequence ID" value="WTQ81387.1"/>
    <property type="molecule type" value="Genomic_DNA"/>
</dbReference>
<organism evidence="4 5">
    <name type="scientific">Streptomyces achromogenes</name>
    <dbReference type="NCBI Taxonomy" id="67255"/>
    <lineage>
        <taxon>Bacteria</taxon>
        <taxon>Bacillati</taxon>
        <taxon>Actinomycetota</taxon>
        <taxon>Actinomycetes</taxon>
        <taxon>Kitasatosporales</taxon>
        <taxon>Streptomycetaceae</taxon>
        <taxon>Streptomyces</taxon>
    </lineage>
</organism>
<evidence type="ECO:0000256" key="1">
    <source>
        <dbReference type="ARBA" id="ARBA00022729"/>
    </source>
</evidence>
<evidence type="ECO:0000256" key="2">
    <source>
        <dbReference type="ARBA" id="ARBA00023008"/>
    </source>
</evidence>
<sequence>MVVGVGEVAVGPHQEGGAQREAGVHREAGAGRSRREVARGLLASAAALALTPVVAASRPEHPAGPSDGGLFDETYRGRRIQGVLVPAAAGREAAGRGAAGGTWRITVDGRPLHLMRRADGSWLSMVDHYTSYRTPLEATRAAVDEMGPGRRLRDLPADGPAAGHSGHAHTGGRHGVRA</sequence>
<dbReference type="InterPro" id="IPR010928">
    <property type="entry name" value="MelC1"/>
</dbReference>
<evidence type="ECO:0000256" key="3">
    <source>
        <dbReference type="SAM" id="MobiDB-lite"/>
    </source>
</evidence>
<gene>
    <name evidence="4" type="ORF">OG350_14105</name>
</gene>
<name>A0ABZ1KNA2_STRAH</name>
<proteinExistence type="predicted"/>
<evidence type="ECO:0000313" key="5">
    <source>
        <dbReference type="Proteomes" id="UP001622557"/>
    </source>
</evidence>
<dbReference type="Proteomes" id="UP001622557">
    <property type="component" value="Chromosome"/>
</dbReference>
<keyword evidence="2" id="KW-0186">Copper</keyword>
<dbReference type="RefSeq" id="WP_405447399.1">
    <property type="nucleotide sequence ID" value="NZ_CP108164.1"/>
</dbReference>